<dbReference type="AlphaFoldDB" id="A0AA38M9J1"/>
<keyword evidence="8" id="KW-0653">Protein transport</keyword>
<dbReference type="GO" id="GO:0015031">
    <property type="term" value="P:protein transport"/>
    <property type="evidence" value="ECO:0007669"/>
    <property type="project" value="UniProtKB-KW"/>
</dbReference>
<dbReference type="Gene3D" id="1.10.10.1440">
    <property type="entry name" value="PHAX RNA-binding domain"/>
    <property type="match status" value="1"/>
</dbReference>
<feature type="region of interest" description="Disordered" evidence="11">
    <location>
        <begin position="126"/>
        <end position="155"/>
    </location>
</feature>
<accession>A0AA38M9J1</accession>
<proteinExistence type="inferred from homology"/>
<keyword evidence="9" id="KW-0539">Nucleus</keyword>
<dbReference type="GO" id="GO:0006408">
    <property type="term" value="P:snRNA export from nucleus"/>
    <property type="evidence" value="ECO:0007669"/>
    <property type="project" value="InterPro"/>
</dbReference>
<evidence type="ECO:0000256" key="5">
    <source>
        <dbReference type="ARBA" id="ARBA00022448"/>
    </source>
</evidence>
<name>A0AA38M9J1_9CUCU</name>
<evidence type="ECO:0000259" key="12">
    <source>
        <dbReference type="Pfam" id="PF10258"/>
    </source>
</evidence>
<evidence type="ECO:0000256" key="7">
    <source>
        <dbReference type="ARBA" id="ARBA00022884"/>
    </source>
</evidence>
<evidence type="ECO:0000256" key="8">
    <source>
        <dbReference type="ARBA" id="ARBA00022927"/>
    </source>
</evidence>
<feature type="compositionally biased region" description="Acidic residues" evidence="11">
    <location>
        <begin position="7"/>
        <end position="18"/>
    </location>
</feature>
<keyword evidence="5" id="KW-0813">Transport</keyword>
<gene>
    <name evidence="13" type="ORF">Zmor_019993</name>
</gene>
<evidence type="ECO:0000256" key="2">
    <source>
        <dbReference type="ARBA" id="ARBA00004496"/>
    </source>
</evidence>
<keyword evidence="14" id="KW-1185">Reference proteome</keyword>
<evidence type="ECO:0000313" key="14">
    <source>
        <dbReference type="Proteomes" id="UP001168821"/>
    </source>
</evidence>
<feature type="compositionally biased region" description="Basic residues" evidence="11">
    <location>
        <begin position="65"/>
        <end position="85"/>
    </location>
</feature>
<dbReference type="GO" id="GO:0003723">
    <property type="term" value="F:RNA binding"/>
    <property type="evidence" value="ECO:0007669"/>
    <property type="project" value="UniProtKB-KW"/>
</dbReference>
<evidence type="ECO:0000256" key="6">
    <source>
        <dbReference type="ARBA" id="ARBA00022490"/>
    </source>
</evidence>
<evidence type="ECO:0000256" key="9">
    <source>
        <dbReference type="ARBA" id="ARBA00023242"/>
    </source>
</evidence>
<evidence type="ECO:0000313" key="13">
    <source>
        <dbReference type="EMBL" id="KAJ3648171.1"/>
    </source>
</evidence>
<reference evidence="13" key="1">
    <citation type="journal article" date="2023" name="G3 (Bethesda)">
        <title>Whole genome assemblies of Zophobas morio and Tenebrio molitor.</title>
        <authorList>
            <person name="Kaur S."/>
            <person name="Stinson S.A."/>
            <person name="diCenzo G.C."/>
        </authorList>
    </citation>
    <scope>NUCLEOTIDE SEQUENCE</scope>
    <source>
        <strain evidence="13">QUZm001</strain>
    </source>
</reference>
<evidence type="ECO:0000256" key="4">
    <source>
        <dbReference type="ARBA" id="ARBA00016856"/>
    </source>
</evidence>
<dbReference type="FunFam" id="1.10.10.1440:FF:000001">
    <property type="entry name" value="phosphorylated adapter RNA export protein-like"/>
    <property type="match status" value="1"/>
</dbReference>
<dbReference type="InterPro" id="IPR019385">
    <property type="entry name" value="PHAX_RNA-binding_domain"/>
</dbReference>
<feature type="region of interest" description="Disordered" evidence="11">
    <location>
        <begin position="1"/>
        <end position="85"/>
    </location>
</feature>
<evidence type="ECO:0000256" key="1">
    <source>
        <dbReference type="ARBA" id="ARBA00004123"/>
    </source>
</evidence>
<dbReference type="GO" id="GO:0005737">
    <property type="term" value="C:cytoplasm"/>
    <property type="evidence" value="ECO:0007669"/>
    <property type="project" value="UniProtKB-SubCell"/>
</dbReference>
<dbReference type="InterPro" id="IPR038092">
    <property type="entry name" value="PHAX_RNA-binding_sf"/>
</dbReference>
<dbReference type="GO" id="GO:0005634">
    <property type="term" value="C:nucleus"/>
    <property type="evidence" value="ECO:0007669"/>
    <property type="project" value="UniProtKB-SubCell"/>
</dbReference>
<organism evidence="13 14">
    <name type="scientific">Zophobas morio</name>
    <dbReference type="NCBI Taxonomy" id="2755281"/>
    <lineage>
        <taxon>Eukaryota</taxon>
        <taxon>Metazoa</taxon>
        <taxon>Ecdysozoa</taxon>
        <taxon>Arthropoda</taxon>
        <taxon>Hexapoda</taxon>
        <taxon>Insecta</taxon>
        <taxon>Pterygota</taxon>
        <taxon>Neoptera</taxon>
        <taxon>Endopterygota</taxon>
        <taxon>Coleoptera</taxon>
        <taxon>Polyphaga</taxon>
        <taxon>Cucujiformia</taxon>
        <taxon>Tenebrionidae</taxon>
        <taxon>Zophobas</taxon>
    </lineage>
</organism>
<protein>
    <recommendedName>
        <fullName evidence="4">Phosphorylated adapter RNA export protein</fullName>
    </recommendedName>
    <alternativeName>
        <fullName evidence="10">RNA U small nuclear RNA export adapter protein</fullName>
    </alternativeName>
</protein>
<dbReference type="Proteomes" id="UP001168821">
    <property type="component" value="Unassembled WGS sequence"/>
</dbReference>
<keyword evidence="6" id="KW-0963">Cytoplasm</keyword>
<keyword evidence="7" id="KW-0694">RNA-binding</keyword>
<dbReference type="PANTHER" id="PTHR13135">
    <property type="entry name" value="CYTOSOLIC RESINIFERATOXIN BINDING PROTEIN RBP-26"/>
    <property type="match status" value="1"/>
</dbReference>
<feature type="region of interest" description="Disordered" evidence="11">
    <location>
        <begin position="299"/>
        <end position="351"/>
    </location>
</feature>
<evidence type="ECO:0000256" key="10">
    <source>
        <dbReference type="ARBA" id="ARBA00030834"/>
    </source>
</evidence>
<evidence type="ECO:0000256" key="11">
    <source>
        <dbReference type="SAM" id="MobiDB-lite"/>
    </source>
</evidence>
<dbReference type="InterPro" id="IPR039047">
    <property type="entry name" value="PHAX"/>
</dbReference>
<sequence>MEHDEIVLEEGELSDDSDTYTPLERPADYSGSQPNPRFPVVLPESESEAELQSSDSDSDSDCNRKKSKKPKIKLKPKLQQPKRKKYDIWSTRVQEDVLAETLNSCDVTIKDRSRDVESYDYLSHRVSNKRTRDDRKNPQIRSVGRSRSHERTKGNARKIQELAVDGSNTPEEIARDVATKLSEEKEELILRVINTLGVDKTFNIFKETKRIEEEGGMLIMNQTRRRTPGGVFLFLVRHDDDITPEQRSKIFDDDREKAKVMMRNKQKKKLKKLKDDIAASKNKLLPDLLTRAELLAKENNRVRKETDERDVINPPPTPETDGHENSGDGMDASNNGIEAPENRRKCEAYDDDFLDITSNDMDLF</sequence>
<comment type="subcellular location">
    <subcellularLocation>
        <location evidence="2">Cytoplasm</location>
    </subcellularLocation>
    <subcellularLocation>
        <location evidence="1">Nucleus</location>
    </subcellularLocation>
</comment>
<dbReference type="EMBL" id="JALNTZ010000006">
    <property type="protein sequence ID" value="KAJ3648171.1"/>
    <property type="molecule type" value="Genomic_DNA"/>
</dbReference>
<feature type="domain" description="Phosphorylated adapter RNA export protein RNA-binding" evidence="12">
    <location>
        <begin position="173"/>
        <end position="256"/>
    </location>
</feature>
<comment type="similarity">
    <text evidence="3">Belongs to the PHAX family.</text>
</comment>
<dbReference type="Pfam" id="PF10258">
    <property type="entry name" value="PHAX_RNA-bd"/>
    <property type="match status" value="1"/>
</dbReference>
<feature type="compositionally biased region" description="Basic and acidic residues" evidence="11">
    <location>
        <begin position="299"/>
        <end position="311"/>
    </location>
</feature>
<comment type="caution">
    <text evidence="13">The sequence shown here is derived from an EMBL/GenBank/DDBJ whole genome shotgun (WGS) entry which is preliminary data.</text>
</comment>
<evidence type="ECO:0000256" key="3">
    <source>
        <dbReference type="ARBA" id="ARBA00006094"/>
    </source>
</evidence>
<dbReference type="PANTHER" id="PTHR13135:SF0">
    <property type="entry name" value="PHOSPHORYLATED ADAPTER RNA EXPORT PROTEIN"/>
    <property type="match status" value="1"/>
</dbReference>